<feature type="region of interest" description="Disordered" evidence="1">
    <location>
        <begin position="87"/>
        <end position="118"/>
    </location>
</feature>
<gene>
    <name evidence="2" type="ORF">LR48_Vigan03g151200</name>
</gene>
<feature type="compositionally biased region" description="Polar residues" evidence="1">
    <location>
        <begin position="184"/>
        <end position="195"/>
    </location>
</feature>
<dbReference type="Gramene" id="KOM38130">
    <property type="protein sequence ID" value="KOM38130"/>
    <property type="gene ID" value="LR48_Vigan03g151200"/>
</dbReference>
<evidence type="ECO:0000256" key="1">
    <source>
        <dbReference type="SAM" id="MobiDB-lite"/>
    </source>
</evidence>
<name>A0A0L9U5S6_PHAAN</name>
<proteinExistence type="predicted"/>
<feature type="region of interest" description="Disordered" evidence="1">
    <location>
        <begin position="171"/>
        <end position="204"/>
    </location>
</feature>
<feature type="compositionally biased region" description="Polar residues" evidence="1">
    <location>
        <begin position="1"/>
        <end position="10"/>
    </location>
</feature>
<evidence type="ECO:0000313" key="3">
    <source>
        <dbReference type="Proteomes" id="UP000053144"/>
    </source>
</evidence>
<feature type="region of interest" description="Disordered" evidence="1">
    <location>
        <begin position="1"/>
        <end position="62"/>
    </location>
</feature>
<reference evidence="3" key="1">
    <citation type="journal article" date="2015" name="Proc. Natl. Acad. Sci. U.S.A.">
        <title>Genome sequencing of adzuki bean (Vigna angularis) provides insight into high starch and low fat accumulation and domestication.</title>
        <authorList>
            <person name="Yang K."/>
            <person name="Tian Z."/>
            <person name="Chen C."/>
            <person name="Luo L."/>
            <person name="Zhao B."/>
            <person name="Wang Z."/>
            <person name="Yu L."/>
            <person name="Li Y."/>
            <person name="Sun Y."/>
            <person name="Li W."/>
            <person name="Chen Y."/>
            <person name="Li Y."/>
            <person name="Zhang Y."/>
            <person name="Ai D."/>
            <person name="Zhao J."/>
            <person name="Shang C."/>
            <person name="Ma Y."/>
            <person name="Wu B."/>
            <person name="Wang M."/>
            <person name="Gao L."/>
            <person name="Sun D."/>
            <person name="Zhang P."/>
            <person name="Guo F."/>
            <person name="Wang W."/>
            <person name="Li Y."/>
            <person name="Wang J."/>
            <person name="Varshney R.K."/>
            <person name="Wang J."/>
            <person name="Ling H.Q."/>
            <person name="Wan P."/>
        </authorList>
    </citation>
    <scope>NUCLEOTIDE SEQUENCE</scope>
    <source>
        <strain evidence="3">cv. Jingnong 6</strain>
    </source>
</reference>
<protein>
    <submittedName>
        <fullName evidence="2">Uncharacterized protein</fullName>
    </submittedName>
</protein>
<dbReference type="AlphaFoldDB" id="A0A0L9U5S6"/>
<dbReference type="EMBL" id="CM003373">
    <property type="protein sequence ID" value="KOM38130.1"/>
    <property type="molecule type" value="Genomic_DNA"/>
</dbReference>
<organism evidence="2 3">
    <name type="scientific">Phaseolus angularis</name>
    <name type="common">Azuki bean</name>
    <name type="synonym">Vigna angularis</name>
    <dbReference type="NCBI Taxonomy" id="3914"/>
    <lineage>
        <taxon>Eukaryota</taxon>
        <taxon>Viridiplantae</taxon>
        <taxon>Streptophyta</taxon>
        <taxon>Embryophyta</taxon>
        <taxon>Tracheophyta</taxon>
        <taxon>Spermatophyta</taxon>
        <taxon>Magnoliopsida</taxon>
        <taxon>eudicotyledons</taxon>
        <taxon>Gunneridae</taxon>
        <taxon>Pentapetalae</taxon>
        <taxon>rosids</taxon>
        <taxon>fabids</taxon>
        <taxon>Fabales</taxon>
        <taxon>Fabaceae</taxon>
        <taxon>Papilionoideae</taxon>
        <taxon>50 kb inversion clade</taxon>
        <taxon>NPAAA clade</taxon>
        <taxon>indigoferoid/millettioid clade</taxon>
        <taxon>Phaseoleae</taxon>
        <taxon>Vigna</taxon>
    </lineage>
</organism>
<accession>A0A0L9U5S6</accession>
<dbReference type="Proteomes" id="UP000053144">
    <property type="component" value="Chromosome 3"/>
</dbReference>
<sequence>MIHVFNINSTEKSKSKPTFSEDDAWRKTPLFGQKCDSPHSGETPANVRQHSGTGTAPPGTMRYLQRLPWSQGRNGRHRLPCSRRALDEGAAAPSNGTGCRRSISPRRPSTVDGRTPARTRSVSLSLVIPPFSNSLVSLSRSHKSRFGCSRPLLCLRIEEIKFKFETHNPNCPCPSSPRRRGSRFHQTSSERSSFFQPKRQPLRR</sequence>
<evidence type="ECO:0000313" key="2">
    <source>
        <dbReference type="EMBL" id="KOM38130.1"/>
    </source>
</evidence>